<dbReference type="GO" id="GO:0008270">
    <property type="term" value="F:zinc ion binding"/>
    <property type="evidence" value="ECO:0007669"/>
    <property type="project" value="UniProtKB-KW"/>
</dbReference>
<organism evidence="4 5">
    <name type="scientific">Syncephalastrum racemosum</name>
    <name type="common">Filamentous fungus</name>
    <dbReference type="NCBI Taxonomy" id="13706"/>
    <lineage>
        <taxon>Eukaryota</taxon>
        <taxon>Fungi</taxon>
        <taxon>Fungi incertae sedis</taxon>
        <taxon>Mucoromycota</taxon>
        <taxon>Mucoromycotina</taxon>
        <taxon>Mucoromycetes</taxon>
        <taxon>Mucorales</taxon>
        <taxon>Syncephalastraceae</taxon>
        <taxon>Syncephalastrum</taxon>
    </lineage>
</organism>
<feature type="compositionally biased region" description="Low complexity" evidence="2">
    <location>
        <begin position="24"/>
        <end position="37"/>
    </location>
</feature>
<dbReference type="Gene3D" id="3.30.40.10">
    <property type="entry name" value="Zinc/RING finger domain, C3HC4 (zinc finger)"/>
    <property type="match status" value="1"/>
</dbReference>
<keyword evidence="1" id="KW-0863">Zinc-finger</keyword>
<keyword evidence="5" id="KW-1185">Reference proteome</keyword>
<protein>
    <recommendedName>
        <fullName evidence="3">CCHC-type domain-containing protein</fullName>
    </recommendedName>
</protein>
<dbReference type="STRING" id="13706.A0A1X2HPH9"/>
<dbReference type="InterPro" id="IPR001878">
    <property type="entry name" value="Znf_CCHC"/>
</dbReference>
<dbReference type="OrthoDB" id="106784at2759"/>
<feature type="region of interest" description="Disordered" evidence="2">
    <location>
        <begin position="24"/>
        <end position="51"/>
    </location>
</feature>
<feature type="domain" description="CCHC-type" evidence="3">
    <location>
        <begin position="57"/>
        <end position="72"/>
    </location>
</feature>
<reference evidence="4 5" key="1">
    <citation type="submission" date="2016-07" db="EMBL/GenBank/DDBJ databases">
        <title>Pervasive Adenine N6-methylation of Active Genes in Fungi.</title>
        <authorList>
            <consortium name="DOE Joint Genome Institute"/>
            <person name="Mondo S.J."/>
            <person name="Dannebaum R.O."/>
            <person name="Kuo R.C."/>
            <person name="Labutti K."/>
            <person name="Haridas S."/>
            <person name="Kuo A."/>
            <person name="Salamov A."/>
            <person name="Ahrendt S.R."/>
            <person name="Lipzen A."/>
            <person name="Sullivan W."/>
            <person name="Andreopoulos W.B."/>
            <person name="Clum A."/>
            <person name="Lindquist E."/>
            <person name="Daum C."/>
            <person name="Ramamoorthy G.K."/>
            <person name="Gryganskyi A."/>
            <person name="Culley D."/>
            <person name="Magnuson J.K."/>
            <person name="James T.Y."/>
            <person name="O'Malley M.A."/>
            <person name="Stajich J.E."/>
            <person name="Spatafora J.W."/>
            <person name="Visel A."/>
            <person name="Grigoriev I.V."/>
        </authorList>
    </citation>
    <scope>NUCLEOTIDE SEQUENCE [LARGE SCALE GENOMIC DNA]</scope>
    <source>
        <strain evidence="4 5">NRRL 2496</strain>
    </source>
</reference>
<dbReference type="SMART" id="SM00343">
    <property type="entry name" value="ZnF_C2HC"/>
    <property type="match status" value="1"/>
</dbReference>
<dbReference type="GO" id="GO:0003676">
    <property type="term" value="F:nucleic acid binding"/>
    <property type="evidence" value="ECO:0007669"/>
    <property type="project" value="InterPro"/>
</dbReference>
<evidence type="ECO:0000313" key="4">
    <source>
        <dbReference type="EMBL" id="ORZ01239.1"/>
    </source>
</evidence>
<dbReference type="EMBL" id="MCGN01000002">
    <property type="protein sequence ID" value="ORZ01239.1"/>
    <property type="molecule type" value="Genomic_DNA"/>
</dbReference>
<dbReference type="InterPro" id="IPR036875">
    <property type="entry name" value="Znf_CCHC_sf"/>
</dbReference>
<name>A0A1X2HPH9_SYNRA</name>
<dbReference type="AlphaFoldDB" id="A0A1X2HPH9"/>
<accession>A0A1X2HPH9</accession>
<evidence type="ECO:0000313" key="5">
    <source>
        <dbReference type="Proteomes" id="UP000242180"/>
    </source>
</evidence>
<evidence type="ECO:0000256" key="2">
    <source>
        <dbReference type="SAM" id="MobiDB-lite"/>
    </source>
</evidence>
<evidence type="ECO:0000259" key="3">
    <source>
        <dbReference type="PROSITE" id="PS50158"/>
    </source>
</evidence>
<comment type="caution">
    <text evidence="4">The sequence shown here is derived from an EMBL/GenBank/DDBJ whole genome shotgun (WGS) entry which is preliminary data.</text>
</comment>
<dbReference type="InterPro" id="IPR013083">
    <property type="entry name" value="Znf_RING/FYVE/PHD"/>
</dbReference>
<sequence>MSMPAGFNPMMAMMNPQFQFQQMMMQQFQRQQQQQQRSSTGSTIPPESQKPPVGYVCFKCGQPGHWIYYCPNVPKGQHVPRTPMNGGPQQSLTNQGFGDRQKPMELTCDICGKLMEDAALAACCGKSFCKE</sequence>
<keyword evidence="1" id="KW-0862">Zinc</keyword>
<dbReference type="SUPFAM" id="SSF57756">
    <property type="entry name" value="Retrovirus zinc finger-like domains"/>
    <property type="match status" value="1"/>
</dbReference>
<dbReference type="Proteomes" id="UP000242180">
    <property type="component" value="Unassembled WGS sequence"/>
</dbReference>
<dbReference type="PROSITE" id="PS50158">
    <property type="entry name" value="ZF_CCHC"/>
    <property type="match status" value="1"/>
</dbReference>
<proteinExistence type="predicted"/>
<keyword evidence="1" id="KW-0479">Metal-binding</keyword>
<dbReference type="InParanoid" id="A0A1X2HPH9"/>
<gene>
    <name evidence="4" type="ORF">BCR43DRAFT_172637</name>
</gene>
<dbReference type="Pfam" id="PF00098">
    <property type="entry name" value="zf-CCHC"/>
    <property type="match status" value="1"/>
</dbReference>
<dbReference type="Gene3D" id="4.10.60.10">
    <property type="entry name" value="Zinc finger, CCHC-type"/>
    <property type="match status" value="1"/>
</dbReference>
<evidence type="ECO:0000256" key="1">
    <source>
        <dbReference type="PROSITE-ProRule" id="PRU00047"/>
    </source>
</evidence>
<dbReference type="SUPFAM" id="SSF57850">
    <property type="entry name" value="RING/U-box"/>
    <property type="match status" value="1"/>
</dbReference>